<organism evidence="1 2">
    <name type="scientific">Acinetobacter bereziniae</name>
    <name type="common">Acinetobacter genomosp. 10</name>
    <dbReference type="NCBI Taxonomy" id="106648"/>
    <lineage>
        <taxon>Bacteria</taxon>
        <taxon>Pseudomonadati</taxon>
        <taxon>Pseudomonadota</taxon>
        <taxon>Gammaproteobacteria</taxon>
        <taxon>Moraxellales</taxon>
        <taxon>Moraxellaceae</taxon>
        <taxon>Acinetobacter</taxon>
    </lineage>
</organism>
<evidence type="ECO:0000313" key="2">
    <source>
        <dbReference type="Proteomes" id="UP000490535"/>
    </source>
</evidence>
<comment type="caution">
    <text evidence="1">The sequence shown here is derived from an EMBL/GenBank/DDBJ whole genome shotgun (WGS) entry which is preliminary data.</text>
</comment>
<dbReference type="RefSeq" id="WP_151798676.1">
    <property type="nucleotide sequence ID" value="NZ_BKOM01000084.1"/>
</dbReference>
<evidence type="ECO:0000313" key="1">
    <source>
        <dbReference type="EMBL" id="KAF1026912.1"/>
    </source>
</evidence>
<dbReference type="EMBL" id="WNDP01000016">
    <property type="protein sequence ID" value="KAF1026912.1"/>
    <property type="molecule type" value="Genomic_DNA"/>
</dbReference>
<evidence type="ECO:0008006" key="3">
    <source>
        <dbReference type="Google" id="ProtNLM"/>
    </source>
</evidence>
<dbReference type="AlphaFoldDB" id="A0A833UEA3"/>
<gene>
    <name evidence="1" type="ORF">GAK29_00996</name>
</gene>
<protein>
    <recommendedName>
        <fullName evidence="3">Lipoprotein</fullName>
    </recommendedName>
</protein>
<name>A0A833UEA3_ACIBZ</name>
<accession>A0A833UEA3</accession>
<proteinExistence type="predicted"/>
<sequence>MKIQTSILIIGCSLITLGCASKAEREFLGGCQSTGMERSACKCVYQKLEAKYGEEGFKNNLYTLSQTEAFQNDMVQTSLQCMRE</sequence>
<dbReference type="GeneID" id="69463765"/>
<dbReference type="PROSITE" id="PS51257">
    <property type="entry name" value="PROKAR_LIPOPROTEIN"/>
    <property type="match status" value="1"/>
</dbReference>
<reference evidence="2" key="1">
    <citation type="journal article" date="2020" name="MBio">
        <title>Horizontal gene transfer to a defensive symbiont with a reduced genome amongst a multipartite beetle microbiome.</title>
        <authorList>
            <person name="Waterworth S.C."/>
            <person name="Florez L.V."/>
            <person name="Rees E.R."/>
            <person name="Hertweck C."/>
            <person name="Kaltenpoth M."/>
            <person name="Kwan J.C."/>
        </authorList>
    </citation>
    <scope>NUCLEOTIDE SEQUENCE [LARGE SCALE GENOMIC DNA]</scope>
</reference>
<dbReference type="Proteomes" id="UP000490535">
    <property type="component" value="Unassembled WGS sequence"/>
</dbReference>